<sequence>MSPDPAQINRSLGTIRTELEYLAAAGVLSPPQLQSIGAQLPQPNGQPSQYVDTRYVNGANQFNPALVAQQAQDPNNPAHPDHPNVRQSHRQALKASFVVHHEWAKKLGRKFGNAAVMGAGATFGADLVNDAMRKF</sequence>
<gene>
    <name evidence="2" type="ORF">N0V83_004159</name>
</gene>
<dbReference type="AlphaFoldDB" id="A0A9W9CNZ9"/>
<organism evidence="2 3">
    <name type="scientific">Neocucurbitaria cava</name>
    <dbReference type="NCBI Taxonomy" id="798079"/>
    <lineage>
        <taxon>Eukaryota</taxon>
        <taxon>Fungi</taxon>
        <taxon>Dikarya</taxon>
        <taxon>Ascomycota</taxon>
        <taxon>Pezizomycotina</taxon>
        <taxon>Dothideomycetes</taxon>
        <taxon>Pleosporomycetidae</taxon>
        <taxon>Pleosporales</taxon>
        <taxon>Pleosporineae</taxon>
        <taxon>Cucurbitariaceae</taxon>
        <taxon>Neocucurbitaria</taxon>
    </lineage>
</organism>
<evidence type="ECO:0000313" key="3">
    <source>
        <dbReference type="Proteomes" id="UP001140560"/>
    </source>
</evidence>
<comment type="caution">
    <text evidence="2">The sequence shown here is derived from an EMBL/GenBank/DDBJ whole genome shotgun (WGS) entry which is preliminary data.</text>
</comment>
<keyword evidence="3" id="KW-1185">Reference proteome</keyword>
<dbReference type="EMBL" id="JAPEUY010000006">
    <property type="protein sequence ID" value="KAJ4372385.1"/>
    <property type="molecule type" value="Genomic_DNA"/>
</dbReference>
<evidence type="ECO:0000313" key="2">
    <source>
        <dbReference type="EMBL" id="KAJ4372385.1"/>
    </source>
</evidence>
<dbReference type="Proteomes" id="UP001140560">
    <property type="component" value="Unassembled WGS sequence"/>
</dbReference>
<name>A0A9W9CNZ9_9PLEO</name>
<proteinExistence type="predicted"/>
<protein>
    <submittedName>
        <fullName evidence="2">Uncharacterized protein</fullName>
    </submittedName>
</protein>
<evidence type="ECO:0000256" key="1">
    <source>
        <dbReference type="SAM" id="MobiDB-lite"/>
    </source>
</evidence>
<reference evidence="2" key="1">
    <citation type="submission" date="2022-10" db="EMBL/GenBank/DDBJ databases">
        <title>Tapping the CABI collections for fungal endophytes: first genome assemblies for Collariella, Neodidymelliopsis, Ascochyta clinopodiicola, Didymella pomorum, Didymosphaeria variabile, Neocosmospora piperis and Neocucurbitaria cava.</title>
        <authorList>
            <person name="Hill R."/>
        </authorList>
    </citation>
    <scope>NUCLEOTIDE SEQUENCE</scope>
    <source>
        <strain evidence="2">IMI 356814</strain>
    </source>
</reference>
<dbReference type="OrthoDB" id="6250593at2759"/>
<accession>A0A9W9CNZ9</accession>
<feature type="region of interest" description="Disordered" evidence="1">
    <location>
        <begin position="70"/>
        <end position="89"/>
    </location>
</feature>